<dbReference type="Gene3D" id="2.115.10.20">
    <property type="entry name" value="Glycosyl hydrolase domain, family 43"/>
    <property type="match status" value="2"/>
</dbReference>
<accession>A0AB73T7L2</accession>
<feature type="domain" description="Glycosyl hydrolase family 32 N-terminal" evidence="4">
    <location>
        <begin position="61"/>
        <end position="194"/>
    </location>
</feature>
<dbReference type="RefSeq" id="WP_109625647.1">
    <property type="nucleotide sequence ID" value="NZ_JANKBI010000002.1"/>
</dbReference>
<dbReference type="GO" id="GO:0016798">
    <property type="term" value="F:hydrolase activity, acting on glycosyl bonds"/>
    <property type="evidence" value="ECO:0007669"/>
    <property type="project" value="UniProtKB-KW"/>
</dbReference>
<keyword evidence="2 5" id="KW-0378">Hydrolase</keyword>
<protein>
    <submittedName>
        <fullName evidence="5">Glycosyl hydrolase family 32</fullName>
    </submittedName>
</protein>
<dbReference type="EMBL" id="QGGY01000003">
    <property type="protein sequence ID" value="PWJ77555.1"/>
    <property type="molecule type" value="Genomic_DNA"/>
</dbReference>
<proteinExistence type="inferred from homology"/>
<reference evidence="5 6" key="1">
    <citation type="submission" date="2018-05" db="EMBL/GenBank/DDBJ databases">
        <authorList>
            <person name="Goeker M."/>
            <person name="Huntemann M."/>
            <person name="Clum A."/>
            <person name="Pillay M."/>
            <person name="Palaniappan K."/>
            <person name="Varghese N."/>
            <person name="Mikhailova N."/>
            <person name="Stamatis D."/>
            <person name="Reddy T."/>
            <person name="Daum C."/>
            <person name="Shapiro N."/>
            <person name="Ivanova N."/>
            <person name="Kyrpides N."/>
            <person name="Woyke T."/>
        </authorList>
    </citation>
    <scope>NUCLEOTIDE SEQUENCE [LARGE SCALE GENOMIC DNA]</scope>
    <source>
        <strain evidence="5 6">DSM 26524</strain>
    </source>
</reference>
<gene>
    <name evidence="5" type="ORF">C7383_103401</name>
</gene>
<dbReference type="InterPro" id="IPR013148">
    <property type="entry name" value="Glyco_hydro_32_N"/>
</dbReference>
<evidence type="ECO:0000256" key="3">
    <source>
        <dbReference type="ARBA" id="ARBA00023295"/>
    </source>
</evidence>
<comment type="similarity">
    <text evidence="1">Belongs to the glycosyl hydrolase 32 family.</text>
</comment>
<dbReference type="PANTHER" id="PTHR35279:SF1">
    <property type="entry name" value="ARABINANASE_LEVANSUCRASE_INVERTASE"/>
    <property type="match status" value="1"/>
</dbReference>
<dbReference type="PANTHER" id="PTHR35279">
    <property type="match status" value="1"/>
</dbReference>
<sequence length="315" mass="36719">MISKDKTKIGCYGNWRRYQNNPVLKDDWGETFDVTVLRVNEKLRMYLSWRSTNSIAFVEGVDGIHWSEPTIVLTPDFTTGWEEDVNRQIVIEKDGKYHMWYTGMKFLGAGERINSGRSCIGYAVSDDGIHFERRKEPVMEPEGGWEKTNLMCPHVIWDEEMQKFRMWYSAGGFWEPDQIGYAQSDDGIHWERHPDNPIFRPHPGHFWEREIVSACQVLPMDGWYYMFYIGFEDMYKATINVARSKDGITGWERFGGNPIISGGAAGEWDAEAVYKPWVEYLDGQWLLWANGRRAAIEQVGLYIYDGDDMGLKDWK</sequence>
<evidence type="ECO:0000313" key="5">
    <source>
        <dbReference type="EMBL" id="PWJ77555.1"/>
    </source>
</evidence>
<evidence type="ECO:0000259" key="4">
    <source>
        <dbReference type="Pfam" id="PF00251"/>
    </source>
</evidence>
<comment type="caution">
    <text evidence="5">The sequence shown here is derived from an EMBL/GenBank/DDBJ whole genome shotgun (WGS) entry which is preliminary data.</text>
</comment>
<dbReference type="SUPFAM" id="SSF75005">
    <property type="entry name" value="Arabinanase/levansucrase/invertase"/>
    <property type="match status" value="1"/>
</dbReference>
<dbReference type="AlphaFoldDB" id="A0AB73T7L2"/>
<organism evidence="5 6">
    <name type="scientific">Murimonas intestini</name>
    <dbReference type="NCBI Taxonomy" id="1337051"/>
    <lineage>
        <taxon>Bacteria</taxon>
        <taxon>Bacillati</taxon>
        <taxon>Bacillota</taxon>
        <taxon>Clostridia</taxon>
        <taxon>Lachnospirales</taxon>
        <taxon>Lachnospiraceae</taxon>
        <taxon>Murimonas</taxon>
    </lineage>
</organism>
<evidence type="ECO:0000313" key="6">
    <source>
        <dbReference type="Proteomes" id="UP000245412"/>
    </source>
</evidence>
<dbReference type="Pfam" id="PF00251">
    <property type="entry name" value="Glyco_hydro_32N"/>
    <property type="match status" value="1"/>
</dbReference>
<keyword evidence="6" id="KW-1185">Reference proteome</keyword>
<evidence type="ECO:0000256" key="2">
    <source>
        <dbReference type="ARBA" id="ARBA00022801"/>
    </source>
</evidence>
<name>A0AB73T7L2_9FIRM</name>
<evidence type="ECO:0000256" key="1">
    <source>
        <dbReference type="ARBA" id="ARBA00009902"/>
    </source>
</evidence>
<dbReference type="InterPro" id="IPR023296">
    <property type="entry name" value="Glyco_hydro_beta-prop_sf"/>
</dbReference>
<keyword evidence="3" id="KW-0326">Glycosidase</keyword>
<dbReference type="Proteomes" id="UP000245412">
    <property type="component" value="Unassembled WGS sequence"/>
</dbReference>